<feature type="domain" description="HAMP" evidence="6">
    <location>
        <begin position="220"/>
        <end position="275"/>
    </location>
</feature>
<feature type="transmembrane region" description="Helical" evidence="4">
    <location>
        <begin position="20"/>
        <end position="39"/>
    </location>
</feature>
<keyword evidence="1 3" id="KW-0807">Transducer</keyword>
<protein>
    <submittedName>
        <fullName evidence="7">Methyl-accepting chemotaxis protein</fullName>
    </submittedName>
</protein>
<feature type="transmembrane region" description="Helical" evidence="4">
    <location>
        <begin position="199"/>
        <end position="218"/>
    </location>
</feature>
<dbReference type="EMBL" id="PTJA01000010">
    <property type="protein sequence ID" value="PPK79294.1"/>
    <property type="molecule type" value="Genomic_DNA"/>
</dbReference>
<dbReference type="InterPro" id="IPR029151">
    <property type="entry name" value="Sensor-like_sf"/>
</dbReference>
<dbReference type="AlphaFoldDB" id="A0A2S6HP33"/>
<accession>A0A2S6HP33</accession>
<reference evidence="7 8" key="1">
    <citation type="submission" date="2018-02" db="EMBL/GenBank/DDBJ databases">
        <title>Genomic Encyclopedia of Archaeal and Bacterial Type Strains, Phase II (KMG-II): from individual species to whole genera.</title>
        <authorList>
            <person name="Goeker M."/>
        </authorList>
    </citation>
    <scope>NUCLEOTIDE SEQUENCE [LARGE SCALE GENOMIC DNA]</scope>
    <source>
        <strain evidence="7 8">DSM 3808</strain>
    </source>
</reference>
<evidence type="ECO:0000313" key="7">
    <source>
        <dbReference type="EMBL" id="PPK79294.1"/>
    </source>
</evidence>
<dbReference type="GO" id="GO:0007165">
    <property type="term" value="P:signal transduction"/>
    <property type="evidence" value="ECO:0007669"/>
    <property type="project" value="UniProtKB-KW"/>
</dbReference>
<keyword evidence="4" id="KW-1133">Transmembrane helix</keyword>
<dbReference type="PROSITE" id="PS50111">
    <property type="entry name" value="CHEMOTAXIS_TRANSDUC_2"/>
    <property type="match status" value="1"/>
</dbReference>
<comment type="similarity">
    <text evidence="2">Belongs to the methyl-accepting chemotaxis (MCP) protein family.</text>
</comment>
<dbReference type="InterPro" id="IPR003660">
    <property type="entry name" value="HAMP_dom"/>
</dbReference>
<keyword evidence="4" id="KW-0812">Transmembrane</keyword>
<name>A0A2S6HP33_9FIRM</name>
<evidence type="ECO:0000256" key="1">
    <source>
        <dbReference type="ARBA" id="ARBA00023224"/>
    </source>
</evidence>
<gene>
    <name evidence="7" type="ORF">BXY41_11011</name>
</gene>
<dbReference type="SUPFAM" id="SSF58104">
    <property type="entry name" value="Methyl-accepting chemotaxis protein (MCP) signaling domain"/>
    <property type="match status" value="1"/>
</dbReference>
<evidence type="ECO:0000313" key="8">
    <source>
        <dbReference type="Proteomes" id="UP000237749"/>
    </source>
</evidence>
<dbReference type="Gene3D" id="6.10.340.10">
    <property type="match status" value="1"/>
</dbReference>
<dbReference type="PROSITE" id="PS50885">
    <property type="entry name" value="HAMP"/>
    <property type="match status" value="1"/>
</dbReference>
<feature type="domain" description="Methyl-accepting transducer" evidence="5">
    <location>
        <begin position="294"/>
        <end position="565"/>
    </location>
</feature>
<dbReference type="Gene3D" id="1.10.287.950">
    <property type="entry name" value="Methyl-accepting chemotaxis protein"/>
    <property type="match status" value="1"/>
</dbReference>
<evidence type="ECO:0000259" key="5">
    <source>
        <dbReference type="PROSITE" id="PS50111"/>
    </source>
</evidence>
<proteinExistence type="inferred from homology"/>
<dbReference type="SUPFAM" id="SSF103190">
    <property type="entry name" value="Sensory domain-like"/>
    <property type="match status" value="1"/>
</dbReference>
<evidence type="ECO:0000259" key="6">
    <source>
        <dbReference type="PROSITE" id="PS50885"/>
    </source>
</evidence>
<evidence type="ECO:0000256" key="4">
    <source>
        <dbReference type="SAM" id="Phobius"/>
    </source>
</evidence>
<dbReference type="Proteomes" id="UP000237749">
    <property type="component" value="Unassembled WGS sequence"/>
</dbReference>
<keyword evidence="4" id="KW-0472">Membrane</keyword>
<dbReference type="PANTHER" id="PTHR32089">
    <property type="entry name" value="METHYL-ACCEPTING CHEMOTAXIS PROTEIN MCPB"/>
    <property type="match status" value="1"/>
</dbReference>
<evidence type="ECO:0000256" key="3">
    <source>
        <dbReference type="PROSITE-ProRule" id="PRU00284"/>
    </source>
</evidence>
<dbReference type="SMART" id="SM00283">
    <property type="entry name" value="MA"/>
    <property type="match status" value="1"/>
</dbReference>
<organism evidence="7 8">
    <name type="scientific">Lacrimispora xylanisolvens</name>
    <dbReference type="NCBI Taxonomy" id="384636"/>
    <lineage>
        <taxon>Bacteria</taxon>
        <taxon>Bacillati</taxon>
        <taxon>Bacillota</taxon>
        <taxon>Clostridia</taxon>
        <taxon>Lachnospirales</taxon>
        <taxon>Lachnospiraceae</taxon>
        <taxon>Lacrimispora</taxon>
    </lineage>
</organism>
<comment type="caution">
    <text evidence="7">The sequence shown here is derived from an EMBL/GenBank/DDBJ whole genome shotgun (WGS) entry which is preliminary data.</text>
</comment>
<keyword evidence="8" id="KW-1185">Reference proteome</keyword>
<dbReference type="RefSeq" id="WP_170072450.1">
    <property type="nucleotide sequence ID" value="NZ_PTJA01000010.1"/>
</dbReference>
<dbReference type="PANTHER" id="PTHR32089:SF112">
    <property type="entry name" value="LYSOZYME-LIKE PROTEIN-RELATED"/>
    <property type="match status" value="1"/>
</dbReference>
<sequence length="580" mass="64223">MRHFFPSGLSFQKNIRIKIIAFFLIMVLSITMTLAYILYRQSYKAVTSKASDTAYQTVFQSSKYIDVEKFITLTSPEDENTDYYKKERDNLIKIREITGARHIFTLRKTSDGKFMYVVDGSPDGELSHIGDTEESALCYEQSWSGIPYTDQKLNFVEGWGIYISSYYPIKDSQGTVVGIMGADFDAESIYNEMEHFKKICLLILMIFTGIITFAGFLFSDKISRSIKRSSDFAKELAEFNLQNSISKKELRKKDEFGILANSLENIRDNFQALIGKINSSSSQVALTSNQLTAASTHSARAAEEVSHTIHEIADRAEDQMESTVEGALKTTQLGNIIDNNLSLANHINSAITVVTESINDGLKEMDNLSEITAESNRANEKIYDLVTKTNESSNQISAASSLISSIALQTRLLALNASVEAARAGQAGKGFSVVASEIKKLAALSADSSKNIEEIVSDLQINAANAVDIMERIKNITTEQTHRVENSRATYQAINQAMETSKNASVQLNDTGKEMYDMKNTILALLENLTHIAKQNSQAAGDVNQSMEEETGALEEIAASSDLLSDLAKDLHAMILEFKI</sequence>
<dbReference type="Pfam" id="PF00015">
    <property type="entry name" value="MCPsignal"/>
    <property type="match status" value="1"/>
</dbReference>
<evidence type="ECO:0000256" key="2">
    <source>
        <dbReference type="ARBA" id="ARBA00029447"/>
    </source>
</evidence>
<dbReference type="GO" id="GO:0016020">
    <property type="term" value="C:membrane"/>
    <property type="evidence" value="ECO:0007669"/>
    <property type="project" value="InterPro"/>
</dbReference>
<dbReference type="InterPro" id="IPR004089">
    <property type="entry name" value="MCPsignal_dom"/>
</dbReference>